<evidence type="ECO:0000313" key="3">
    <source>
        <dbReference type="EMBL" id="GAA3634888.1"/>
    </source>
</evidence>
<evidence type="ECO:0000259" key="2">
    <source>
        <dbReference type="PROSITE" id="PS50043"/>
    </source>
</evidence>
<dbReference type="InterPro" id="IPR000792">
    <property type="entry name" value="Tscrpt_reg_LuxR_C"/>
</dbReference>
<feature type="domain" description="HTH luxR-type" evidence="2">
    <location>
        <begin position="450"/>
        <end position="515"/>
    </location>
</feature>
<dbReference type="Gene3D" id="1.25.40.10">
    <property type="entry name" value="Tetratricopeptide repeat domain"/>
    <property type="match status" value="1"/>
</dbReference>
<organism evidence="3 4">
    <name type="scientific">Microlunatus ginsengisoli</name>
    <dbReference type="NCBI Taxonomy" id="363863"/>
    <lineage>
        <taxon>Bacteria</taxon>
        <taxon>Bacillati</taxon>
        <taxon>Actinomycetota</taxon>
        <taxon>Actinomycetes</taxon>
        <taxon>Propionibacteriales</taxon>
        <taxon>Propionibacteriaceae</taxon>
        <taxon>Microlunatus</taxon>
    </lineage>
</organism>
<sequence>MSALDRSYRRLPPAAVETLSTLAAFRGGFTGADAEATCPENLRPTLPESLAELCAAGLVVDNIPPRDPSNKHSGQTGPLSTPADRLDLPGTVRRIVEQQSAARVAAARDRHARHFAAVAAAAEVGLDGRDQGRWTHRLSPERDNLSSALNRLANRDDPEQALAMAGALGRFWWLSGSFLEGQHALRSVLARPGANRPTPGRASALHALGLATSWHETRPAQAAAAGARFSEAVAIYRRSGDQAGLARAARDLGAQHNSVGDATGARQLLEESVALARRLGDAATAGVSLAYLGIVAAYQDHRVEARARLEEALVLLGGEGSDDEVIRAQFFLACLECDDGNPVAARARFAALVKGRQLIPTLPYAAPFALDGLARLAAVENRAADALGVHGAATAAHERLGTSAGAGYARYRQRGLDAARHALGTQAAELVDNGRGWTVEQAVENGLATDQSSVDPLRCRELEVLRLVDAGLADSQIARQLFLSPRTVSNHLGAAYRRLGVHNRVAAVQRARHLGLL</sequence>
<proteinExistence type="predicted"/>
<dbReference type="InterPro" id="IPR036388">
    <property type="entry name" value="WH-like_DNA-bd_sf"/>
</dbReference>
<feature type="region of interest" description="Disordered" evidence="1">
    <location>
        <begin position="64"/>
        <end position="87"/>
    </location>
</feature>
<evidence type="ECO:0000256" key="1">
    <source>
        <dbReference type="SAM" id="MobiDB-lite"/>
    </source>
</evidence>
<dbReference type="SUPFAM" id="SSF46894">
    <property type="entry name" value="C-terminal effector domain of the bipartite response regulators"/>
    <property type="match status" value="1"/>
</dbReference>
<dbReference type="Proteomes" id="UP001501490">
    <property type="component" value="Unassembled WGS sequence"/>
</dbReference>
<dbReference type="InterPro" id="IPR011990">
    <property type="entry name" value="TPR-like_helical_dom_sf"/>
</dbReference>
<reference evidence="4" key="1">
    <citation type="journal article" date="2019" name="Int. J. Syst. Evol. Microbiol.">
        <title>The Global Catalogue of Microorganisms (GCM) 10K type strain sequencing project: providing services to taxonomists for standard genome sequencing and annotation.</title>
        <authorList>
            <consortium name="The Broad Institute Genomics Platform"/>
            <consortium name="The Broad Institute Genome Sequencing Center for Infectious Disease"/>
            <person name="Wu L."/>
            <person name="Ma J."/>
        </authorList>
    </citation>
    <scope>NUCLEOTIDE SEQUENCE [LARGE SCALE GENOMIC DNA]</scope>
    <source>
        <strain evidence="4">JCM 16929</strain>
    </source>
</reference>
<gene>
    <name evidence="3" type="ORF">GCM10022236_41850</name>
</gene>
<protein>
    <recommendedName>
        <fullName evidence="2">HTH luxR-type domain-containing protein</fullName>
    </recommendedName>
</protein>
<dbReference type="PROSITE" id="PS50043">
    <property type="entry name" value="HTH_LUXR_2"/>
    <property type="match status" value="1"/>
</dbReference>
<dbReference type="Gene3D" id="1.10.10.10">
    <property type="entry name" value="Winged helix-like DNA-binding domain superfamily/Winged helix DNA-binding domain"/>
    <property type="match status" value="1"/>
</dbReference>
<dbReference type="EMBL" id="BAABAB010000036">
    <property type="protein sequence ID" value="GAA3634888.1"/>
    <property type="molecule type" value="Genomic_DNA"/>
</dbReference>
<comment type="caution">
    <text evidence="3">The sequence shown here is derived from an EMBL/GenBank/DDBJ whole genome shotgun (WGS) entry which is preliminary data.</text>
</comment>
<accession>A0ABP7ALP4</accession>
<dbReference type="SUPFAM" id="SSF48452">
    <property type="entry name" value="TPR-like"/>
    <property type="match status" value="1"/>
</dbReference>
<dbReference type="PANTHER" id="PTHR47691">
    <property type="entry name" value="REGULATOR-RELATED"/>
    <property type="match status" value="1"/>
</dbReference>
<name>A0ABP7ALP4_9ACTN</name>
<dbReference type="InterPro" id="IPR016032">
    <property type="entry name" value="Sig_transdc_resp-reg_C-effctor"/>
</dbReference>
<dbReference type="PANTHER" id="PTHR47691:SF3">
    <property type="entry name" value="HTH-TYPE TRANSCRIPTIONAL REGULATOR RV0890C-RELATED"/>
    <property type="match status" value="1"/>
</dbReference>
<dbReference type="Pfam" id="PF00196">
    <property type="entry name" value="GerE"/>
    <property type="match status" value="1"/>
</dbReference>
<dbReference type="CDD" id="cd06170">
    <property type="entry name" value="LuxR_C_like"/>
    <property type="match status" value="1"/>
</dbReference>
<evidence type="ECO:0000313" key="4">
    <source>
        <dbReference type="Proteomes" id="UP001501490"/>
    </source>
</evidence>
<keyword evidence="4" id="KW-1185">Reference proteome</keyword>
<dbReference type="PRINTS" id="PR00038">
    <property type="entry name" value="HTHLUXR"/>
</dbReference>
<dbReference type="SMART" id="SM00421">
    <property type="entry name" value="HTH_LUXR"/>
    <property type="match status" value="1"/>
</dbReference>